<evidence type="ECO:0000313" key="7">
    <source>
        <dbReference type="Proteomes" id="UP001202961"/>
    </source>
</evidence>
<comment type="similarity">
    <text evidence="1">Belongs to the membrane fusion protein (MFP) (TC 8.A.1) family.</text>
</comment>
<feature type="domain" description="Multidrug resistance protein MdtA-like barrel-sandwich hybrid" evidence="4">
    <location>
        <begin position="37"/>
        <end position="189"/>
    </location>
</feature>
<feature type="signal peptide" evidence="3">
    <location>
        <begin position="1"/>
        <end position="25"/>
    </location>
</feature>
<proteinExistence type="inferred from homology"/>
<dbReference type="Pfam" id="PF25917">
    <property type="entry name" value="BSH_RND"/>
    <property type="match status" value="1"/>
</dbReference>
<dbReference type="NCBIfam" id="TIGR01730">
    <property type="entry name" value="RND_mfp"/>
    <property type="match status" value="1"/>
</dbReference>
<sequence length="273" mass="30233">MQSTKTVRLVAMLLTFGLFGSNANAVEIETFTQPYRSVDVPAAEMGVLTSVLVEEGTPVRSGQLLAQIDDRVLKSSLEIAEAAMRATSSRRAAEAEVALSEEQRQSYRELLRDGNATQREVDRAETNYQQATARLQTVREELEMRELEYKRISVQLAHRRIESPIDGVVVRIEKEAGEFVSPTDPIVMKVVQLDRLRAIFSVPVSLIGTLEKNQRTQVRVSGSDQPIEATIETISPVVDAESASVRVSVRIENPQGRILSGVICRWDLGADPT</sequence>
<gene>
    <name evidence="6" type="ORF">NB063_19615</name>
</gene>
<dbReference type="Pfam" id="PF25954">
    <property type="entry name" value="Beta-barrel_RND_2"/>
    <property type="match status" value="1"/>
</dbReference>
<name>A0ABT0U7F4_9BACT</name>
<dbReference type="Proteomes" id="UP001202961">
    <property type="component" value="Unassembled WGS sequence"/>
</dbReference>
<dbReference type="InterPro" id="IPR058792">
    <property type="entry name" value="Beta-barrel_RND_2"/>
</dbReference>
<dbReference type="PANTHER" id="PTHR30469">
    <property type="entry name" value="MULTIDRUG RESISTANCE PROTEIN MDTA"/>
    <property type="match status" value="1"/>
</dbReference>
<evidence type="ECO:0000256" key="1">
    <source>
        <dbReference type="ARBA" id="ARBA00009477"/>
    </source>
</evidence>
<dbReference type="SUPFAM" id="SSF111369">
    <property type="entry name" value="HlyD-like secretion proteins"/>
    <property type="match status" value="1"/>
</dbReference>
<dbReference type="Gene3D" id="1.10.287.470">
    <property type="entry name" value="Helix hairpin bin"/>
    <property type="match status" value="1"/>
</dbReference>
<dbReference type="PANTHER" id="PTHR30469:SF15">
    <property type="entry name" value="HLYD FAMILY OF SECRETION PROTEINS"/>
    <property type="match status" value="1"/>
</dbReference>
<feature type="chain" id="PRO_5045051871" evidence="3">
    <location>
        <begin position="26"/>
        <end position="273"/>
    </location>
</feature>
<dbReference type="Gene3D" id="2.40.50.100">
    <property type="match status" value="1"/>
</dbReference>
<comment type="caution">
    <text evidence="6">The sequence shown here is derived from an EMBL/GenBank/DDBJ whole genome shotgun (WGS) entry which is preliminary data.</text>
</comment>
<organism evidence="6 7">
    <name type="scientific">Aporhodopirellula aestuarii</name>
    <dbReference type="NCBI Taxonomy" id="2950107"/>
    <lineage>
        <taxon>Bacteria</taxon>
        <taxon>Pseudomonadati</taxon>
        <taxon>Planctomycetota</taxon>
        <taxon>Planctomycetia</taxon>
        <taxon>Pirellulales</taxon>
        <taxon>Pirellulaceae</taxon>
        <taxon>Aporhodopirellula</taxon>
    </lineage>
</organism>
<evidence type="ECO:0000256" key="2">
    <source>
        <dbReference type="SAM" id="Coils"/>
    </source>
</evidence>
<feature type="domain" description="CusB-like beta-barrel" evidence="5">
    <location>
        <begin position="201"/>
        <end position="269"/>
    </location>
</feature>
<dbReference type="InterPro" id="IPR058625">
    <property type="entry name" value="MdtA-like_BSH"/>
</dbReference>
<keyword evidence="3" id="KW-0732">Signal</keyword>
<evidence type="ECO:0000313" key="6">
    <source>
        <dbReference type="EMBL" id="MCM2372828.1"/>
    </source>
</evidence>
<dbReference type="Gene3D" id="2.40.30.170">
    <property type="match status" value="1"/>
</dbReference>
<evidence type="ECO:0000259" key="4">
    <source>
        <dbReference type="Pfam" id="PF25917"/>
    </source>
</evidence>
<dbReference type="EMBL" id="JAMQBK010000055">
    <property type="protein sequence ID" value="MCM2372828.1"/>
    <property type="molecule type" value="Genomic_DNA"/>
</dbReference>
<evidence type="ECO:0000259" key="5">
    <source>
        <dbReference type="Pfam" id="PF25954"/>
    </source>
</evidence>
<accession>A0ABT0U7F4</accession>
<feature type="coiled-coil region" evidence="2">
    <location>
        <begin position="90"/>
        <end position="148"/>
    </location>
</feature>
<reference evidence="6 7" key="1">
    <citation type="journal article" date="2022" name="Syst. Appl. Microbiol.">
        <title>Rhodopirellula aestuarii sp. nov., a novel member of the genus Rhodopirellula isolated from brackish sediments collected in the Tagus River estuary, Portugal.</title>
        <authorList>
            <person name="Vitorino I.R."/>
            <person name="Klimek D."/>
            <person name="Calusinska M."/>
            <person name="Lobo-da-Cunha A."/>
            <person name="Vasconcelos V."/>
            <person name="Lage O.M."/>
        </authorList>
    </citation>
    <scope>NUCLEOTIDE SEQUENCE [LARGE SCALE GENOMIC DNA]</scope>
    <source>
        <strain evidence="6 7">ICT_H3.1</strain>
    </source>
</reference>
<protein>
    <submittedName>
        <fullName evidence="6">Efflux RND transporter periplasmic adaptor subunit</fullName>
    </submittedName>
</protein>
<dbReference type="InterPro" id="IPR006143">
    <property type="entry name" value="RND_pump_MFP"/>
</dbReference>
<evidence type="ECO:0000256" key="3">
    <source>
        <dbReference type="SAM" id="SignalP"/>
    </source>
</evidence>
<keyword evidence="7" id="KW-1185">Reference proteome</keyword>
<keyword evidence="2" id="KW-0175">Coiled coil</keyword>